<reference evidence="2 3" key="1">
    <citation type="submission" date="2024-03" db="EMBL/GenBank/DDBJ databases">
        <title>Human intestinal bacterial collection.</title>
        <authorList>
            <person name="Pauvert C."/>
            <person name="Hitch T.C.A."/>
            <person name="Clavel T."/>
        </authorList>
    </citation>
    <scope>NUCLEOTIDE SEQUENCE [LARGE SCALE GENOMIC DNA]</scope>
    <source>
        <strain evidence="2 3">CLA-AP-H18</strain>
    </source>
</reference>
<comment type="caution">
    <text evidence="2">The sequence shown here is derived from an EMBL/GenBank/DDBJ whole genome shotgun (WGS) entry which is preliminary data.</text>
</comment>
<evidence type="ECO:0000256" key="1">
    <source>
        <dbReference type="SAM" id="Phobius"/>
    </source>
</evidence>
<keyword evidence="1" id="KW-0472">Membrane</keyword>
<dbReference type="Proteomes" id="UP001478133">
    <property type="component" value="Unassembled WGS sequence"/>
</dbReference>
<evidence type="ECO:0000313" key="3">
    <source>
        <dbReference type="Proteomes" id="UP001478133"/>
    </source>
</evidence>
<evidence type="ECO:0008006" key="4">
    <source>
        <dbReference type="Google" id="ProtNLM"/>
    </source>
</evidence>
<keyword evidence="1" id="KW-0812">Transmembrane</keyword>
<name>A0ABV1HU04_9FIRM</name>
<sequence length="101" mass="11419">MKEKIKAVGLAVSIVVTIIVSLVLHINLMSKHGGFLLLPFLYFGFVYIMPRILSDILADFKVAYSRENLCITKDDYQTKCFEEALGTKPEEVEHIVEGKEV</sequence>
<organism evidence="2 3">
    <name type="scientific">Ruminococcoides intestinihominis</name>
    <dbReference type="NCBI Taxonomy" id="3133161"/>
    <lineage>
        <taxon>Bacteria</taxon>
        <taxon>Bacillati</taxon>
        <taxon>Bacillota</taxon>
        <taxon>Clostridia</taxon>
        <taxon>Eubacteriales</taxon>
        <taxon>Oscillospiraceae</taxon>
        <taxon>Ruminococcoides</taxon>
    </lineage>
</organism>
<feature type="transmembrane region" description="Helical" evidence="1">
    <location>
        <begin position="34"/>
        <end position="53"/>
    </location>
</feature>
<dbReference type="RefSeq" id="WP_367286328.1">
    <property type="nucleotide sequence ID" value="NZ_JBBMEY010000008.1"/>
</dbReference>
<keyword evidence="1" id="KW-1133">Transmembrane helix</keyword>
<protein>
    <recommendedName>
        <fullName evidence="4">PrgI family protein</fullName>
    </recommendedName>
</protein>
<proteinExistence type="predicted"/>
<feature type="transmembrane region" description="Helical" evidence="1">
    <location>
        <begin position="7"/>
        <end position="28"/>
    </location>
</feature>
<evidence type="ECO:0000313" key="2">
    <source>
        <dbReference type="EMBL" id="MEQ2565810.1"/>
    </source>
</evidence>
<keyword evidence="3" id="KW-1185">Reference proteome</keyword>
<dbReference type="EMBL" id="JBBMFI010000018">
    <property type="protein sequence ID" value="MEQ2565810.1"/>
    <property type="molecule type" value="Genomic_DNA"/>
</dbReference>
<accession>A0ABV1HU04</accession>
<gene>
    <name evidence="2" type="ORF">ABFO16_06115</name>
</gene>